<protein>
    <submittedName>
        <fullName evidence="2">Sigma-70 family RNA polymerase sigma factor</fullName>
    </submittedName>
</protein>
<sequence>MKELLKQYRETRSLLMGYKINAPEEEKELISGMISDLQYAIDWMNRGHKPDPRRGINRRSRGQRTIPVDPLKIQSYAQPAACGSPTTLSEYERYQIEDALSTLSERERECYIMKYGKCYSIGDIANILNVKRGTIQDYLKKAEEKVKNNIENSLFLVG</sequence>
<dbReference type="SUPFAM" id="SSF88659">
    <property type="entry name" value="Sigma3 and sigma4 domains of RNA polymerase sigma factors"/>
    <property type="match status" value="1"/>
</dbReference>
<evidence type="ECO:0000259" key="1">
    <source>
        <dbReference type="Pfam" id="PF08281"/>
    </source>
</evidence>
<dbReference type="KEGG" id="plw:D5F53_29285"/>
<evidence type="ECO:0000313" key="3">
    <source>
        <dbReference type="Proteomes" id="UP000266552"/>
    </source>
</evidence>
<feature type="domain" description="RNA polymerase sigma factor 70 region 4 type 2" evidence="1">
    <location>
        <begin position="95"/>
        <end position="145"/>
    </location>
</feature>
<dbReference type="GO" id="GO:0016987">
    <property type="term" value="F:sigma factor activity"/>
    <property type="evidence" value="ECO:0007669"/>
    <property type="project" value="InterPro"/>
</dbReference>
<dbReference type="Proteomes" id="UP000266552">
    <property type="component" value="Chromosome"/>
</dbReference>
<dbReference type="EMBL" id="CP032412">
    <property type="protein sequence ID" value="AYB47142.1"/>
    <property type="molecule type" value="Genomic_DNA"/>
</dbReference>
<dbReference type="InterPro" id="IPR036388">
    <property type="entry name" value="WH-like_DNA-bd_sf"/>
</dbReference>
<dbReference type="AlphaFoldDB" id="A0A385TXC5"/>
<accession>A0A385TXC5</accession>
<dbReference type="InterPro" id="IPR014284">
    <property type="entry name" value="RNA_pol_sigma-70_dom"/>
</dbReference>
<dbReference type="GO" id="GO:0003677">
    <property type="term" value="F:DNA binding"/>
    <property type="evidence" value="ECO:0007669"/>
    <property type="project" value="InterPro"/>
</dbReference>
<reference evidence="2 3" key="1">
    <citation type="submission" date="2018-09" db="EMBL/GenBank/DDBJ databases">
        <title>Genome Sequence of Paenibacillus lautus Strain E7593-69, Azo Dye-Degrading Bacteria, Isolated from Commercial Tattoo Inks.</title>
        <authorList>
            <person name="Nho S.W."/>
            <person name="Kim S.-J."/>
            <person name="Kweon O."/>
            <person name="Cerniglia C.E."/>
        </authorList>
    </citation>
    <scope>NUCLEOTIDE SEQUENCE [LARGE SCALE GENOMIC DNA]</scope>
    <source>
        <strain evidence="2 3">E7593-69</strain>
    </source>
</reference>
<dbReference type="GO" id="GO:0006352">
    <property type="term" value="P:DNA-templated transcription initiation"/>
    <property type="evidence" value="ECO:0007669"/>
    <property type="project" value="InterPro"/>
</dbReference>
<keyword evidence="3" id="KW-1185">Reference proteome</keyword>
<evidence type="ECO:0000313" key="2">
    <source>
        <dbReference type="EMBL" id="AYB47142.1"/>
    </source>
</evidence>
<name>A0A385TXC5_PAELA</name>
<dbReference type="Pfam" id="PF08281">
    <property type="entry name" value="Sigma70_r4_2"/>
    <property type="match status" value="1"/>
</dbReference>
<dbReference type="RefSeq" id="WP_119850631.1">
    <property type="nucleotide sequence ID" value="NZ_CP032412.1"/>
</dbReference>
<dbReference type="NCBIfam" id="NF005385">
    <property type="entry name" value="PRK06930.1"/>
    <property type="match status" value="1"/>
</dbReference>
<dbReference type="InterPro" id="IPR013324">
    <property type="entry name" value="RNA_pol_sigma_r3/r4-like"/>
</dbReference>
<dbReference type="Gene3D" id="1.10.10.10">
    <property type="entry name" value="Winged helix-like DNA-binding domain superfamily/Winged helix DNA-binding domain"/>
    <property type="match status" value="1"/>
</dbReference>
<dbReference type="NCBIfam" id="TIGR02937">
    <property type="entry name" value="sigma70-ECF"/>
    <property type="match status" value="1"/>
</dbReference>
<proteinExistence type="predicted"/>
<gene>
    <name evidence="2" type="ORF">D5F53_29285</name>
</gene>
<organism evidence="2 3">
    <name type="scientific">Paenibacillus lautus</name>
    <name type="common">Bacillus lautus</name>
    <dbReference type="NCBI Taxonomy" id="1401"/>
    <lineage>
        <taxon>Bacteria</taxon>
        <taxon>Bacillati</taxon>
        <taxon>Bacillota</taxon>
        <taxon>Bacilli</taxon>
        <taxon>Bacillales</taxon>
        <taxon>Paenibacillaceae</taxon>
        <taxon>Paenibacillus</taxon>
    </lineage>
</organism>
<dbReference type="InterPro" id="IPR013249">
    <property type="entry name" value="RNA_pol_sigma70_r4_t2"/>
</dbReference>
<dbReference type="CDD" id="cd06171">
    <property type="entry name" value="Sigma70_r4"/>
    <property type="match status" value="1"/>
</dbReference>